<organism evidence="2 3">
    <name type="scientific">Caloramator quimbayensis</name>
    <dbReference type="NCBI Taxonomy" id="1147123"/>
    <lineage>
        <taxon>Bacteria</taxon>
        <taxon>Bacillati</taxon>
        <taxon>Bacillota</taxon>
        <taxon>Clostridia</taxon>
        <taxon>Eubacteriales</taxon>
        <taxon>Clostridiaceae</taxon>
        <taxon>Caloramator</taxon>
    </lineage>
</organism>
<dbReference type="Pfam" id="PF01547">
    <property type="entry name" value="SBP_bac_1"/>
    <property type="match status" value="1"/>
</dbReference>
<reference evidence="3" key="1">
    <citation type="submission" date="2017-02" db="EMBL/GenBank/DDBJ databases">
        <authorList>
            <person name="Varghese N."/>
            <person name="Submissions S."/>
        </authorList>
    </citation>
    <scope>NUCLEOTIDE SEQUENCE [LARGE SCALE GENOMIC DNA]</scope>
    <source>
        <strain evidence="3">USBA 833</strain>
    </source>
</reference>
<dbReference type="AlphaFoldDB" id="A0A1T4Y496"/>
<gene>
    <name evidence="2" type="ORF">SAMN05443428_12121</name>
</gene>
<dbReference type="Proteomes" id="UP000190105">
    <property type="component" value="Unassembled WGS sequence"/>
</dbReference>
<dbReference type="RefSeq" id="WP_078697313.1">
    <property type="nucleotide sequence ID" value="NZ_FUYH01000021.1"/>
</dbReference>
<evidence type="ECO:0000313" key="2">
    <source>
        <dbReference type="EMBL" id="SKA96463.1"/>
    </source>
</evidence>
<dbReference type="PANTHER" id="PTHR43649:SF12">
    <property type="entry name" value="DIACETYLCHITOBIOSE BINDING PROTEIN DASA"/>
    <property type="match status" value="1"/>
</dbReference>
<proteinExistence type="predicted"/>
<evidence type="ECO:0000256" key="1">
    <source>
        <dbReference type="SAM" id="Phobius"/>
    </source>
</evidence>
<name>A0A1T4Y496_9CLOT</name>
<keyword evidence="1" id="KW-1133">Transmembrane helix</keyword>
<dbReference type="OrthoDB" id="9795467at2"/>
<evidence type="ECO:0000313" key="3">
    <source>
        <dbReference type="Proteomes" id="UP000190105"/>
    </source>
</evidence>
<dbReference type="SUPFAM" id="SSF53850">
    <property type="entry name" value="Periplasmic binding protein-like II"/>
    <property type="match status" value="1"/>
</dbReference>
<dbReference type="STRING" id="1147123.SAMN05443428_12121"/>
<sequence length="432" mass="50735">MKFNAKKRVTEYIIITVLMLIVSLIYKADFVRKDMERKILQQSSKKTVVILFTRESSDSIKLSEDIKKFNIENKDIYIDYQYYGDEYNNLLRLSLQSKDRPDIFQLGFYDIVDKGKVYTLDEIGTDTNGMESKRIFTYKGTPIGIKVSGGTVKFAYNKEIFKKSGLNPENPPKTFGELLYFARKIKQQNPDVIPFEFPASNFGDLKISIGQPSVSKGDIYTSFWDYKNGEYNFNYAKDIIKKYNDLYKEGLIPEDFDKKSIKKVREDFINQKAAMIISIGDDKKYFEENNLSFDMGITDLPKFYGQISRKYYYANINVLVMYKNDNDSEKVKKVYKWLYDEYDKLNNEKKNVKDYKYAEYNNVSYFDFEGNDPTGCFNVNFSKVNDLIYKGIKGQENIENVTKSLNSYFNELKDTKLKQEPDFLKDYIVDKE</sequence>
<accession>A0A1T4Y496</accession>
<protein>
    <submittedName>
        <fullName evidence="2">ABC-type glycerol-3-phosphate transport system, substrate-binding protein</fullName>
    </submittedName>
</protein>
<dbReference type="Gene3D" id="3.40.190.10">
    <property type="entry name" value="Periplasmic binding protein-like II"/>
    <property type="match status" value="1"/>
</dbReference>
<feature type="transmembrane region" description="Helical" evidence="1">
    <location>
        <begin position="12"/>
        <end position="28"/>
    </location>
</feature>
<keyword evidence="1" id="KW-0472">Membrane</keyword>
<keyword evidence="3" id="KW-1185">Reference proteome</keyword>
<dbReference type="InterPro" id="IPR050490">
    <property type="entry name" value="Bact_solute-bd_prot1"/>
</dbReference>
<dbReference type="EMBL" id="FUYH01000021">
    <property type="protein sequence ID" value="SKA96463.1"/>
    <property type="molecule type" value="Genomic_DNA"/>
</dbReference>
<dbReference type="PANTHER" id="PTHR43649">
    <property type="entry name" value="ARABINOSE-BINDING PROTEIN-RELATED"/>
    <property type="match status" value="1"/>
</dbReference>
<keyword evidence="1" id="KW-0812">Transmembrane</keyword>
<dbReference type="InterPro" id="IPR006059">
    <property type="entry name" value="SBP"/>
</dbReference>